<dbReference type="Pfam" id="PF17917">
    <property type="entry name" value="RT_RNaseH"/>
    <property type="match status" value="1"/>
</dbReference>
<name>A0A2B4RWA9_STYPI</name>
<dbReference type="AlphaFoldDB" id="A0A2B4RWA9"/>
<dbReference type="Gene3D" id="3.30.420.10">
    <property type="entry name" value="Ribonuclease H-like superfamily/Ribonuclease H"/>
    <property type="match status" value="1"/>
</dbReference>
<keyword evidence="1" id="KW-0808">Transferase</keyword>
<dbReference type="Pfam" id="PF00665">
    <property type="entry name" value="rve"/>
    <property type="match status" value="1"/>
</dbReference>
<dbReference type="Gene3D" id="3.30.70.270">
    <property type="match status" value="1"/>
</dbReference>
<evidence type="ECO:0000259" key="7">
    <source>
        <dbReference type="PROSITE" id="PS50878"/>
    </source>
</evidence>
<dbReference type="Gene3D" id="3.10.10.10">
    <property type="entry name" value="HIV Type 1 Reverse Transcriptase, subunit A, domain 1"/>
    <property type="match status" value="1"/>
</dbReference>
<evidence type="ECO:0000256" key="1">
    <source>
        <dbReference type="ARBA" id="ARBA00022679"/>
    </source>
</evidence>
<dbReference type="Gene3D" id="1.10.340.70">
    <property type="match status" value="1"/>
</dbReference>
<keyword evidence="5" id="KW-0378">Hydrolase</keyword>
<dbReference type="PROSITE" id="PS50878">
    <property type="entry name" value="RT_POL"/>
    <property type="match status" value="1"/>
</dbReference>
<keyword evidence="4" id="KW-0255">Endonuclease</keyword>
<dbReference type="PANTHER" id="PTHR37984:SF11">
    <property type="entry name" value="INTEGRASE CATALYTIC DOMAIN-CONTAINING PROTEIN"/>
    <property type="match status" value="1"/>
</dbReference>
<dbReference type="InterPro" id="IPR050951">
    <property type="entry name" value="Retrovirus_Pol_polyprotein"/>
</dbReference>
<keyword evidence="2" id="KW-0548">Nucleotidyltransferase</keyword>
<dbReference type="Pfam" id="PF00078">
    <property type="entry name" value="RVT_1"/>
    <property type="match status" value="1"/>
</dbReference>
<feature type="domain" description="Reverse transcriptase" evidence="7">
    <location>
        <begin position="189"/>
        <end position="382"/>
    </location>
</feature>
<dbReference type="STRING" id="50429.A0A2B4RWA9"/>
<dbReference type="InterPro" id="IPR041373">
    <property type="entry name" value="RT_RNaseH"/>
</dbReference>
<dbReference type="GO" id="GO:0016787">
    <property type="term" value="F:hydrolase activity"/>
    <property type="evidence" value="ECO:0007669"/>
    <property type="project" value="UniProtKB-KW"/>
</dbReference>
<dbReference type="InterPro" id="IPR012337">
    <property type="entry name" value="RNaseH-like_sf"/>
</dbReference>
<evidence type="ECO:0000256" key="6">
    <source>
        <dbReference type="ARBA" id="ARBA00022918"/>
    </source>
</evidence>
<dbReference type="CDD" id="cd01647">
    <property type="entry name" value="RT_LTR"/>
    <property type="match status" value="1"/>
</dbReference>
<dbReference type="InterPro" id="IPR043502">
    <property type="entry name" value="DNA/RNA_pol_sf"/>
</dbReference>
<evidence type="ECO:0000313" key="9">
    <source>
        <dbReference type="EMBL" id="PFX21073.1"/>
    </source>
</evidence>
<dbReference type="FunFam" id="3.30.420.10:FF:000063">
    <property type="entry name" value="Retrovirus-related Pol polyprotein from transposon 297-like Protein"/>
    <property type="match status" value="1"/>
</dbReference>
<dbReference type="Proteomes" id="UP000225706">
    <property type="component" value="Unassembled WGS sequence"/>
</dbReference>
<comment type="caution">
    <text evidence="9">The sequence shown here is derived from an EMBL/GenBank/DDBJ whole genome shotgun (WGS) entry which is preliminary data.</text>
</comment>
<evidence type="ECO:0000256" key="5">
    <source>
        <dbReference type="ARBA" id="ARBA00022801"/>
    </source>
</evidence>
<dbReference type="GO" id="GO:0004519">
    <property type="term" value="F:endonuclease activity"/>
    <property type="evidence" value="ECO:0007669"/>
    <property type="project" value="UniProtKB-KW"/>
</dbReference>
<dbReference type="GO" id="GO:0015074">
    <property type="term" value="P:DNA integration"/>
    <property type="evidence" value="ECO:0007669"/>
    <property type="project" value="InterPro"/>
</dbReference>
<dbReference type="InterPro" id="IPR041588">
    <property type="entry name" value="Integrase_H2C2"/>
</dbReference>
<evidence type="ECO:0000313" key="10">
    <source>
        <dbReference type="Proteomes" id="UP000225706"/>
    </source>
</evidence>
<sequence>MAPDDPSPRPQFLPTSDIEVQVASSKGNTSSTGSLAEETENSFAPIETFVKPTVATLQLELLTSFSNYKVLTLFPSTQVDVSRQLPRPTLGILTATVKSSHASTSAQLIVVKGENGNLLSYHTAKKLGLIAVSINTATVTERNKDDPESLKEEFKSLSGGIGKVPNKQVKLHIDPDVTPRRQPHRRIPFHFRDDVEKELERPEKLDIIQKFEGPIPWISPIVVVLKKSREVRICVDMREANPAIKRERQLIPTIDDLIADLNGATLFSTLDLSSGYHQLELSPKSRHVTTISTHAGLRRYKLLPFGINAASEILQETIRELPTGLPESKSISDDIIVFGKDQEEHNKNLCGVLQWLKENNLRLNKDKCSFSKTEIKFYGHIFSSVGVRPDPKKVKAIHEVQPAQNHSELTSFLGMAHTRRQNSWLCESCFERRGNSLLLSREREREMLAVVWGVEQFHLNVYGAQFSVITDHKPLIGIFKNQKQTSPRMERWKLRLMPHGCQLIYRPGRDAENPAYYMSRHPCPTAPEEQNLAEDHASYVCSNAVPRAMTLKEIKQETRNEAEMQAVIKAVETGQWNVSDDQKYKKLKEELSVFNGLVLRRNRIVIPFTLSSKAVDLAHGNPQGIVKTKQLVRDKVCFPGIYKLTEEKVKNCLSCQAASTKSPPFEPLRMTSLPSGPWEEVAADFAGPFPSSDYIMVVTDELSRFPEVEILTSTSAKVMIPKLDAILSRQGIPYVLKSDNGPPFNGHEFKNFSDYLGFKHRRIIPYWPRANGEAERLVQTPKKHIRISHLEGKNWKQELYKFLRQYRATPHSTINVSPSEALNSR</sequence>
<dbReference type="Pfam" id="PF17921">
    <property type="entry name" value="Integrase_H2C2"/>
    <property type="match status" value="1"/>
</dbReference>
<keyword evidence="10" id="KW-1185">Reference proteome</keyword>
<dbReference type="EMBL" id="LSMT01000292">
    <property type="protein sequence ID" value="PFX21073.1"/>
    <property type="molecule type" value="Genomic_DNA"/>
</dbReference>
<dbReference type="PANTHER" id="PTHR37984">
    <property type="entry name" value="PROTEIN CBG26694"/>
    <property type="match status" value="1"/>
</dbReference>
<keyword evidence="6" id="KW-0695">RNA-directed DNA polymerase</keyword>
<organism evidence="9 10">
    <name type="scientific">Stylophora pistillata</name>
    <name type="common">Smooth cauliflower coral</name>
    <dbReference type="NCBI Taxonomy" id="50429"/>
    <lineage>
        <taxon>Eukaryota</taxon>
        <taxon>Metazoa</taxon>
        <taxon>Cnidaria</taxon>
        <taxon>Anthozoa</taxon>
        <taxon>Hexacorallia</taxon>
        <taxon>Scleractinia</taxon>
        <taxon>Astrocoeniina</taxon>
        <taxon>Pocilloporidae</taxon>
        <taxon>Stylophora</taxon>
    </lineage>
</organism>
<dbReference type="SUPFAM" id="SSF56672">
    <property type="entry name" value="DNA/RNA polymerases"/>
    <property type="match status" value="1"/>
</dbReference>
<dbReference type="GO" id="GO:0003964">
    <property type="term" value="F:RNA-directed DNA polymerase activity"/>
    <property type="evidence" value="ECO:0007669"/>
    <property type="project" value="UniProtKB-KW"/>
</dbReference>
<dbReference type="InterPro" id="IPR043128">
    <property type="entry name" value="Rev_trsase/Diguanyl_cyclase"/>
</dbReference>
<proteinExistence type="predicted"/>
<dbReference type="OrthoDB" id="6125049at2759"/>
<evidence type="ECO:0000256" key="2">
    <source>
        <dbReference type="ARBA" id="ARBA00022695"/>
    </source>
</evidence>
<dbReference type="GO" id="GO:0003676">
    <property type="term" value="F:nucleic acid binding"/>
    <property type="evidence" value="ECO:0007669"/>
    <property type="project" value="InterPro"/>
</dbReference>
<gene>
    <name evidence="9" type="primary">TY3B-G</name>
    <name evidence="9" type="ORF">AWC38_SpisGene14446</name>
</gene>
<dbReference type="InterPro" id="IPR000477">
    <property type="entry name" value="RT_dom"/>
</dbReference>
<reference evidence="10" key="1">
    <citation type="journal article" date="2017" name="bioRxiv">
        <title>Comparative analysis of the genomes of Stylophora pistillata and Acropora digitifera provides evidence for extensive differences between species of corals.</title>
        <authorList>
            <person name="Voolstra C.R."/>
            <person name="Li Y."/>
            <person name="Liew Y.J."/>
            <person name="Baumgarten S."/>
            <person name="Zoccola D."/>
            <person name="Flot J.-F."/>
            <person name="Tambutte S."/>
            <person name="Allemand D."/>
            <person name="Aranda M."/>
        </authorList>
    </citation>
    <scope>NUCLEOTIDE SEQUENCE [LARGE SCALE GENOMIC DNA]</scope>
</reference>
<evidence type="ECO:0000259" key="8">
    <source>
        <dbReference type="PROSITE" id="PS50994"/>
    </source>
</evidence>
<evidence type="ECO:0000256" key="4">
    <source>
        <dbReference type="ARBA" id="ARBA00022759"/>
    </source>
</evidence>
<protein>
    <submittedName>
        <fullName evidence="9">Transposon Ty3-G Gag-Pol polyprotein</fullName>
    </submittedName>
</protein>
<dbReference type="PROSITE" id="PS50994">
    <property type="entry name" value="INTEGRASE"/>
    <property type="match status" value="1"/>
</dbReference>
<evidence type="ECO:0000256" key="3">
    <source>
        <dbReference type="ARBA" id="ARBA00022722"/>
    </source>
</evidence>
<dbReference type="InterPro" id="IPR036397">
    <property type="entry name" value="RNaseH_sf"/>
</dbReference>
<feature type="domain" description="Integrase catalytic" evidence="8">
    <location>
        <begin position="673"/>
        <end position="825"/>
    </location>
</feature>
<dbReference type="InterPro" id="IPR001584">
    <property type="entry name" value="Integrase_cat-core"/>
</dbReference>
<dbReference type="SUPFAM" id="SSF53098">
    <property type="entry name" value="Ribonuclease H-like"/>
    <property type="match status" value="1"/>
</dbReference>
<accession>A0A2B4RWA9</accession>
<keyword evidence="3" id="KW-0540">Nuclease</keyword>